<dbReference type="PANTHER" id="PTHR37981:SF1">
    <property type="entry name" value="SGNH HYDROLASE-TYPE ESTERASE DOMAIN-CONTAINING PROTEIN"/>
    <property type="match status" value="1"/>
</dbReference>
<proteinExistence type="predicted"/>
<dbReference type="GO" id="GO:0016788">
    <property type="term" value="F:hydrolase activity, acting on ester bonds"/>
    <property type="evidence" value="ECO:0007669"/>
    <property type="project" value="InterPro"/>
</dbReference>
<name>A0A9P4U3D2_9PEZI</name>
<dbReference type="GO" id="GO:0006629">
    <property type="term" value="P:lipid metabolic process"/>
    <property type="evidence" value="ECO:0007669"/>
    <property type="project" value="TreeGrafter"/>
</dbReference>
<organism evidence="2 3">
    <name type="scientific">Tothia fuscella</name>
    <dbReference type="NCBI Taxonomy" id="1048955"/>
    <lineage>
        <taxon>Eukaryota</taxon>
        <taxon>Fungi</taxon>
        <taxon>Dikarya</taxon>
        <taxon>Ascomycota</taxon>
        <taxon>Pezizomycotina</taxon>
        <taxon>Dothideomycetes</taxon>
        <taxon>Pleosporomycetidae</taxon>
        <taxon>Venturiales</taxon>
        <taxon>Cylindrosympodiaceae</taxon>
        <taxon>Tothia</taxon>
    </lineage>
</organism>
<comment type="caution">
    <text evidence="2">The sequence shown here is derived from an EMBL/GenBank/DDBJ whole genome shotgun (WGS) entry which is preliminary data.</text>
</comment>
<keyword evidence="1" id="KW-0732">Signal</keyword>
<accession>A0A9P4U3D2</accession>
<feature type="signal peptide" evidence="1">
    <location>
        <begin position="1"/>
        <end position="19"/>
    </location>
</feature>
<gene>
    <name evidence="2" type="ORF">EJ08DRAFT_693308</name>
</gene>
<dbReference type="EMBL" id="MU007015">
    <property type="protein sequence ID" value="KAF2434812.1"/>
    <property type="molecule type" value="Genomic_DNA"/>
</dbReference>
<evidence type="ECO:0000313" key="3">
    <source>
        <dbReference type="Proteomes" id="UP000800235"/>
    </source>
</evidence>
<dbReference type="Proteomes" id="UP000800235">
    <property type="component" value="Unassembled WGS sequence"/>
</dbReference>
<feature type="chain" id="PRO_5040479651" evidence="1">
    <location>
        <begin position="20"/>
        <end position="277"/>
    </location>
</feature>
<keyword evidence="3" id="KW-1185">Reference proteome</keyword>
<dbReference type="InterPro" id="IPR036514">
    <property type="entry name" value="SGNH_hydro_sf"/>
</dbReference>
<dbReference type="PANTHER" id="PTHR37981">
    <property type="entry name" value="LIPASE 2"/>
    <property type="match status" value="1"/>
</dbReference>
<dbReference type="AlphaFoldDB" id="A0A9P4U3D2"/>
<reference evidence="2" key="1">
    <citation type="journal article" date="2020" name="Stud. Mycol.">
        <title>101 Dothideomycetes genomes: a test case for predicting lifestyles and emergence of pathogens.</title>
        <authorList>
            <person name="Haridas S."/>
            <person name="Albert R."/>
            <person name="Binder M."/>
            <person name="Bloem J."/>
            <person name="Labutti K."/>
            <person name="Salamov A."/>
            <person name="Andreopoulos B."/>
            <person name="Baker S."/>
            <person name="Barry K."/>
            <person name="Bills G."/>
            <person name="Bluhm B."/>
            <person name="Cannon C."/>
            <person name="Castanera R."/>
            <person name="Culley D."/>
            <person name="Daum C."/>
            <person name="Ezra D."/>
            <person name="Gonzalez J."/>
            <person name="Henrissat B."/>
            <person name="Kuo A."/>
            <person name="Liang C."/>
            <person name="Lipzen A."/>
            <person name="Lutzoni F."/>
            <person name="Magnuson J."/>
            <person name="Mondo S."/>
            <person name="Nolan M."/>
            <person name="Ohm R."/>
            <person name="Pangilinan J."/>
            <person name="Park H.-J."/>
            <person name="Ramirez L."/>
            <person name="Alfaro M."/>
            <person name="Sun H."/>
            <person name="Tritt A."/>
            <person name="Yoshinaga Y."/>
            <person name="Zwiers L.-H."/>
            <person name="Turgeon B."/>
            <person name="Goodwin S."/>
            <person name="Spatafora J."/>
            <person name="Crous P."/>
            <person name="Grigoriev I."/>
        </authorList>
    </citation>
    <scope>NUCLEOTIDE SEQUENCE</scope>
    <source>
        <strain evidence="2">CBS 130266</strain>
    </source>
</reference>
<dbReference type="Gene3D" id="3.40.50.1110">
    <property type="entry name" value="SGNH hydrolase"/>
    <property type="match status" value="1"/>
</dbReference>
<dbReference type="SUPFAM" id="SSF52266">
    <property type="entry name" value="SGNH hydrolase"/>
    <property type="match status" value="1"/>
</dbReference>
<dbReference type="OrthoDB" id="21678at2759"/>
<evidence type="ECO:0000313" key="2">
    <source>
        <dbReference type="EMBL" id="KAF2434812.1"/>
    </source>
</evidence>
<sequence>MGLIVLSFTLLLLSNFTVAHPFSQWDALLDRRGVGPTDPFDFGWISSYAALGDSYATGLGAGHVIKASQNADLHKDCDQYSYGFPNILNSNDALGFNSNRRAQVLSCSSGTLSSILSDQVLKIQKSQLVTPSAGINNANFVNRAKDLINAPIFTDDLKALLAGINDKLVDDQSRVFWVGYERFWNPDTDACNDVSWAYSSALRSRKYLTKDKRKQMNDITDALNDKIKTICGTNSRCVFVDTNGRVDHLKGRFCEDGVKENDSFAANPTDGANREET</sequence>
<dbReference type="InterPro" id="IPR037460">
    <property type="entry name" value="SEST-like"/>
</dbReference>
<evidence type="ECO:0000256" key="1">
    <source>
        <dbReference type="SAM" id="SignalP"/>
    </source>
</evidence>
<protein>
    <submittedName>
        <fullName evidence="2">Uncharacterized protein</fullName>
    </submittedName>
</protein>